<reference evidence="1 2" key="1">
    <citation type="journal article" date="2013" name="Genome Biol. Evol.">
        <title>Genomes of Stigonematalean cyanobacteria (subsection V) and the evolution of oxygenic photosynthesis from prokaryotes to plastids.</title>
        <authorList>
            <person name="Dagan T."/>
            <person name="Roettger M."/>
            <person name="Stucken K."/>
            <person name="Landan G."/>
            <person name="Koch R."/>
            <person name="Major P."/>
            <person name="Gould S.B."/>
            <person name="Goremykin V.V."/>
            <person name="Rippka R."/>
            <person name="Tandeau de Marsac N."/>
            <person name="Gugger M."/>
            <person name="Lockhart P.J."/>
            <person name="Allen J.F."/>
            <person name="Brune I."/>
            <person name="Maus I."/>
            <person name="Puhler A."/>
            <person name="Martin W.F."/>
        </authorList>
    </citation>
    <scope>NUCLEOTIDE SEQUENCE [LARGE SCALE GENOMIC DNA]</scope>
    <source>
        <strain evidence="1 2">PCC 7110</strain>
    </source>
</reference>
<dbReference type="EMBL" id="ANNX02000026">
    <property type="protein sequence ID" value="KYC40851.1"/>
    <property type="molecule type" value="Genomic_DNA"/>
</dbReference>
<keyword evidence="2" id="KW-1185">Reference proteome</keyword>
<name>A0A139X815_9CYAN</name>
<protein>
    <submittedName>
        <fullName evidence="1">Uncharacterized protein</fullName>
    </submittedName>
</protein>
<dbReference type="STRING" id="128403.WA1_24840"/>
<evidence type="ECO:0000313" key="2">
    <source>
        <dbReference type="Proteomes" id="UP000076925"/>
    </source>
</evidence>
<dbReference type="RefSeq" id="WP_017739832.1">
    <property type="nucleotide sequence ID" value="NZ_KQ976354.1"/>
</dbReference>
<comment type="caution">
    <text evidence="1">The sequence shown here is derived from an EMBL/GenBank/DDBJ whole genome shotgun (WGS) entry which is preliminary data.</text>
</comment>
<dbReference type="AlphaFoldDB" id="A0A139X815"/>
<accession>A0A139X815</accession>
<sequence length="145" mass="15873">MGLAVRAIGGAVDATQCIRVPEELLGISNGKASQAFESAVTPENFERLAMSAAGRAVARAHCLTQPEHTTAGIVRLLLIPNKADINTFDFRRGMKPEEYFALDYELKSEILDYLSDRKPLGVQVKLESPEYVGVSVEIEVILEPQ</sequence>
<proteinExistence type="predicted"/>
<evidence type="ECO:0000313" key="1">
    <source>
        <dbReference type="EMBL" id="KYC40851.1"/>
    </source>
</evidence>
<gene>
    <name evidence="1" type="ORF">WA1_24840</name>
</gene>
<dbReference type="Proteomes" id="UP000076925">
    <property type="component" value="Unassembled WGS sequence"/>
</dbReference>
<dbReference type="OrthoDB" id="9027184at2"/>
<organism evidence="1 2">
    <name type="scientific">Scytonema hofmannii PCC 7110</name>
    <dbReference type="NCBI Taxonomy" id="128403"/>
    <lineage>
        <taxon>Bacteria</taxon>
        <taxon>Bacillati</taxon>
        <taxon>Cyanobacteriota</taxon>
        <taxon>Cyanophyceae</taxon>
        <taxon>Nostocales</taxon>
        <taxon>Scytonemataceae</taxon>
        <taxon>Scytonema</taxon>
    </lineage>
</organism>